<reference evidence="1 2" key="1">
    <citation type="journal article" date="2011" name="Biochem. Biophys. Res. Commun.">
        <title>Increased number of Arginine-based salt bridges contributes to the thermotolerance of thermotolerant acetic acid bacteria, Acetobacter tropicalis SKU1100.</title>
        <authorList>
            <person name="Matsutani M."/>
            <person name="Hirakawa H."/>
            <person name="Nishikura M."/>
            <person name="Soemphol W."/>
            <person name="Ali I.A.I."/>
            <person name="Yakushi T."/>
            <person name="Matsushita K."/>
        </authorList>
    </citation>
    <scope>NUCLEOTIDE SEQUENCE [LARGE SCALE GENOMIC DNA]</scope>
    <source>
        <strain evidence="1 2">NBRC 101654</strain>
    </source>
</reference>
<dbReference type="Proteomes" id="UP000004319">
    <property type="component" value="Unassembled WGS sequence"/>
</dbReference>
<name>F7VDU3_9PROT</name>
<sequence>MLRFSIIILKTPYKDKKYLLKKFIDKKFIRKLDFIVF</sequence>
<accession>F7VDU3</accession>
<gene>
    <name evidence="1" type="ORF">ATPR_1542</name>
</gene>
<evidence type="ECO:0000313" key="2">
    <source>
        <dbReference type="Proteomes" id="UP000004319"/>
    </source>
</evidence>
<comment type="caution">
    <text evidence="1">The sequence shown here is derived from an EMBL/GenBank/DDBJ whole genome shotgun (WGS) entry which is preliminary data.</text>
</comment>
<protein>
    <submittedName>
        <fullName evidence="1">Uncharacterized protein</fullName>
    </submittedName>
</protein>
<organism evidence="1 2">
    <name type="scientific">Acetobacter tropicalis NBRC 101654</name>
    <dbReference type="NCBI Taxonomy" id="749388"/>
    <lineage>
        <taxon>Bacteria</taxon>
        <taxon>Pseudomonadati</taxon>
        <taxon>Pseudomonadota</taxon>
        <taxon>Alphaproteobacteria</taxon>
        <taxon>Acetobacterales</taxon>
        <taxon>Acetobacteraceae</taxon>
        <taxon>Acetobacter</taxon>
    </lineage>
</organism>
<proteinExistence type="predicted"/>
<dbReference type="EMBL" id="BABS01000038">
    <property type="protein sequence ID" value="GAA08538.1"/>
    <property type="molecule type" value="Genomic_DNA"/>
</dbReference>
<dbReference type="AlphaFoldDB" id="F7VDU3"/>
<evidence type="ECO:0000313" key="1">
    <source>
        <dbReference type="EMBL" id="GAA08538.1"/>
    </source>
</evidence>